<feature type="coiled-coil region" evidence="1">
    <location>
        <begin position="2"/>
        <end position="29"/>
    </location>
</feature>
<keyword evidence="3" id="KW-1185">Reference proteome</keyword>
<reference evidence="2 3" key="1">
    <citation type="submission" date="2024-01" db="EMBL/GenBank/DDBJ databases">
        <title>Genome assemblies of Stephania.</title>
        <authorList>
            <person name="Yang L."/>
        </authorList>
    </citation>
    <scope>NUCLEOTIDE SEQUENCE [LARGE SCALE GENOMIC DNA]</scope>
    <source>
        <strain evidence="2">JXDWG</strain>
        <tissue evidence="2">Leaf</tissue>
    </source>
</reference>
<gene>
    <name evidence="2" type="ORF">Scep_023968</name>
</gene>
<dbReference type="Proteomes" id="UP001419268">
    <property type="component" value="Unassembled WGS sequence"/>
</dbReference>
<protein>
    <submittedName>
        <fullName evidence="2">Uncharacterized protein</fullName>
    </submittedName>
</protein>
<evidence type="ECO:0000313" key="3">
    <source>
        <dbReference type="Proteomes" id="UP001419268"/>
    </source>
</evidence>
<evidence type="ECO:0000256" key="1">
    <source>
        <dbReference type="SAM" id="Coils"/>
    </source>
</evidence>
<proteinExistence type="predicted"/>
<name>A0AAP0F2S1_9MAGN</name>
<accession>A0AAP0F2S1</accession>
<dbReference type="AlphaFoldDB" id="A0AAP0F2S1"/>
<evidence type="ECO:0000313" key="2">
    <source>
        <dbReference type="EMBL" id="KAK9100538.1"/>
    </source>
</evidence>
<comment type="caution">
    <text evidence="2">The sequence shown here is derived from an EMBL/GenBank/DDBJ whole genome shotgun (WGS) entry which is preliminary data.</text>
</comment>
<keyword evidence="1" id="KW-0175">Coiled coil</keyword>
<organism evidence="2 3">
    <name type="scientific">Stephania cephalantha</name>
    <dbReference type="NCBI Taxonomy" id="152367"/>
    <lineage>
        <taxon>Eukaryota</taxon>
        <taxon>Viridiplantae</taxon>
        <taxon>Streptophyta</taxon>
        <taxon>Embryophyta</taxon>
        <taxon>Tracheophyta</taxon>
        <taxon>Spermatophyta</taxon>
        <taxon>Magnoliopsida</taxon>
        <taxon>Ranunculales</taxon>
        <taxon>Menispermaceae</taxon>
        <taxon>Menispermoideae</taxon>
        <taxon>Cissampelideae</taxon>
        <taxon>Stephania</taxon>
    </lineage>
</organism>
<sequence>MRKQYQGDRAQYRESLMRYEQDRQNRQRNFMLFADYQRDIARHVRSRQMRLSDRSFGFPAVPDYIFDPDVVQSGRVECPLTPSYAGADDVNDNDDDVQS</sequence>
<dbReference type="EMBL" id="JBBNAG010000010">
    <property type="protein sequence ID" value="KAK9100538.1"/>
    <property type="molecule type" value="Genomic_DNA"/>
</dbReference>